<accession>A0A323UAL7</accession>
<dbReference type="Proteomes" id="UP000248134">
    <property type="component" value="Unassembled WGS sequence"/>
</dbReference>
<evidence type="ECO:0000313" key="2">
    <source>
        <dbReference type="EMBL" id="PZA09835.1"/>
    </source>
</evidence>
<dbReference type="OrthoDB" id="8140134at2"/>
<sequence length="103" mass="11200">MFCIRLAAGAALTLSVVSLAAGGPSASAAPWRASETNTRGWMLMSPQERIEHQARVRSFTDYTACEAYRAEHHALMVQRARERGLDLPGGGRDFCDHLKPGAD</sequence>
<reference evidence="2 3" key="1">
    <citation type="submission" date="2018-06" db="EMBL/GenBank/DDBJ databases">
        <title>Draft Whole-Genome Sequence of the purple photosynthetic bacterium Rhodospeudomonas palustris XCP.</title>
        <authorList>
            <person name="Rayyan A."/>
            <person name="Meyer T.E."/>
            <person name="Kyndt J.A."/>
        </authorList>
    </citation>
    <scope>NUCLEOTIDE SEQUENCE [LARGE SCALE GENOMIC DNA]</scope>
    <source>
        <strain evidence="2 3">XCP</strain>
    </source>
</reference>
<feature type="signal peptide" evidence="1">
    <location>
        <begin position="1"/>
        <end position="20"/>
    </location>
</feature>
<protein>
    <submittedName>
        <fullName evidence="2">Uncharacterized protein</fullName>
    </submittedName>
</protein>
<name>A0A323UAL7_RHOPL</name>
<comment type="caution">
    <text evidence="2">The sequence shown here is derived from an EMBL/GenBank/DDBJ whole genome shotgun (WGS) entry which is preliminary data.</text>
</comment>
<evidence type="ECO:0000313" key="3">
    <source>
        <dbReference type="Proteomes" id="UP000248134"/>
    </source>
</evidence>
<dbReference type="AlphaFoldDB" id="A0A323UAL7"/>
<dbReference type="EMBL" id="QKQS01000026">
    <property type="protein sequence ID" value="PZA09835.1"/>
    <property type="molecule type" value="Genomic_DNA"/>
</dbReference>
<proteinExistence type="predicted"/>
<feature type="chain" id="PRO_5016468605" evidence="1">
    <location>
        <begin position="21"/>
        <end position="103"/>
    </location>
</feature>
<evidence type="ECO:0000256" key="1">
    <source>
        <dbReference type="SAM" id="SignalP"/>
    </source>
</evidence>
<keyword evidence="1" id="KW-0732">Signal</keyword>
<gene>
    <name evidence="2" type="ORF">DNX69_21010</name>
</gene>
<organism evidence="2 3">
    <name type="scientific">Rhodopseudomonas palustris</name>
    <dbReference type="NCBI Taxonomy" id="1076"/>
    <lineage>
        <taxon>Bacteria</taxon>
        <taxon>Pseudomonadati</taxon>
        <taxon>Pseudomonadota</taxon>
        <taxon>Alphaproteobacteria</taxon>
        <taxon>Hyphomicrobiales</taxon>
        <taxon>Nitrobacteraceae</taxon>
        <taxon>Rhodopseudomonas</taxon>
    </lineage>
</organism>